<evidence type="ECO:0000313" key="2">
    <source>
        <dbReference type="EMBL" id="WPB83010.1"/>
    </source>
</evidence>
<proteinExistence type="predicted"/>
<dbReference type="Gene3D" id="3.30.450.20">
    <property type="entry name" value="PAS domain"/>
    <property type="match status" value="1"/>
</dbReference>
<keyword evidence="3" id="KW-1185">Reference proteome</keyword>
<evidence type="ECO:0000313" key="3">
    <source>
        <dbReference type="Proteomes" id="UP001305521"/>
    </source>
</evidence>
<dbReference type="Proteomes" id="UP001305521">
    <property type="component" value="Chromosome"/>
</dbReference>
<evidence type="ECO:0000256" key="1">
    <source>
        <dbReference type="SAM" id="SignalP"/>
    </source>
</evidence>
<sequence>MMASTRRAALLAGWLAALATGAGAQTAGLAPLAPALRDPAGIASRLAILLDRQWDHLQWVARSVQEFWPPQDAEELRFILDTAHDNAPHIIWIGVATVADGRVLAATRKLLEGDDVSQRPWFIEGTRREAAVDVHDAVLLQRALNRDPSQGMLRLIDFTSPIRDREGRIVAMIGSHILWEWVVGVIRREEGHAGAPIALISAQGEVLLVPEGVPAERLRQAQRFPVRQRADAPSFGWQLAVLTGA</sequence>
<name>A0ABZ0PBD2_9PROT</name>
<accession>A0ABZ0PBD2</accession>
<protein>
    <submittedName>
        <fullName evidence="2">Cache domain-containing protein</fullName>
    </submittedName>
</protein>
<feature type="signal peptide" evidence="1">
    <location>
        <begin position="1"/>
        <end position="24"/>
    </location>
</feature>
<dbReference type="InterPro" id="IPR006311">
    <property type="entry name" value="TAT_signal"/>
</dbReference>
<dbReference type="PROSITE" id="PS51318">
    <property type="entry name" value="TAT"/>
    <property type="match status" value="1"/>
</dbReference>
<reference evidence="2 3" key="1">
    <citation type="submission" date="2023-11" db="EMBL/GenBank/DDBJ databases">
        <title>Arctic aerobic anoxygenic photoheterotroph Sediminicoccus rosea KRV36 adapts its photosynthesis to long days of polar summer.</title>
        <authorList>
            <person name="Tomasch J."/>
            <person name="Kopejtka K."/>
            <person name="Bily T."/>
            <person name="Gardiner A.T."/>
            <person name="Gardian Z."/>
            <person name="Shivaramu S."/>
            <person name="Koblizek M."/>
            <person name="Engelhardt F."/>
            <person name="Kaftan D."/>
        </authorList>
    </citation>
    <scope>NUCLEOTIDE SEQUENCE [LARGE SCALE GENOMIC DNA]</scope>
    <source>
        <strain evidence="2 3">R-30</strain>
    </source>
</reference>
<gene>
    <name evidence="2" type="ORF">R9Z33_12935</name>
</gene>
<dbReference type="EMBL" id="CP137852">
    <property type="protein sequence ID" value="WPB83010.1"/>
    <property type="molecule type" value="Genomic_DNA"/>
</dbReference>
<dbReference type="RefSeq" id="WP_318646991.1">
    <property type="nucleotide sequence ID" value="NZ_CP137852.1"/>
</dbReference>
<feature type="chain" id="PRO_5047117152" evidence="1">
    <location>
        <begin position="25"/>
        <end position="245"/>
    </location>
</feature>
<keyword evidence="1" id="KW-0732">Signal</keyword>
<organism evidence="2 3">
    <name type="scientific">Sediminicoccus rosea</name>
    <dbReference type="NCBI Taxonomy" id="1225128"/>
    <lineage>
        <taxon>Bacteria</taxon>
        <taxon>Pseudomonadati</taxon>
        <taxon>Pseudomonadota</taxon>
        <taxon>Alphaproteobacteria</taxon>
        <taxon>Acetobacterales</taxon>
        <taxon>Roseomonadaceae</taxon>
        <taxon>Sediminicoccus</taxon>
    </lineage>
</organism>